<keyword evidence="3" id="KW-1185">Reference proteome</keyword>
<dbReference type="EMBL" id="JAMZMK010006496">
    <property type="protein sequence ID" value="KAI7748633.1"/>
    <property type="molecule type" value="Genomic_DNA"/>
</dbReference>
<sequence>MASPVPAKSQPLHNFSLPHLKWKNHRGRLTGDTSSSSPPHHGQQSSPSCVSRRPSPLHKQSPMRDYSESESEPNAVVPIGKANGKTVYEKTTKSIDVSKGKRSNNNNKICIRIRKNNDAVITENQSSTPEQTETVVVPLSGAEEEESVPKTWNLRPRRPPMNHKQSTQKVGSSPLPENRYIHGSNNNNTKEALEGKYNDHSNLTVLKKHKFSISLTRDEIEEDIFSLTGSKPSRRPKKRPRTVQRQLDALFPGLWLGTITADSYKVYEGTPKIHKVFRRYGRTLCIDEFENNPSSCRYLLFTTIGVSS</sequence>
<organism evidence="2 3">
    <name type="scientific">Ambrosia artemisiifolia</name>
    <name type="common">Common ragweed</name>
    <dbReference type="NCBI Taxonomy" id="4212"/>
    <lineage>
        <taxon>Eukaryota</taxon>
        <taxon>Viridiplantae</taxon>
        <taxon>Streptophyta</taxon>
        <taxon>Embryophyta</taxon>
        <taxon>Tracheophyta</taxon>
        <taxon>Spermatophyta</taxon>
        <taxon>Magnoliopsida</taxon>
        <taxon>eudicotyledons</taxon>
        <taxon>Gunneridae</taxon>
        <taxon>Pentapetalae</taxon>
        <taxon>asterids</taxon>
        <taxon>campanulids</taxon>
        <taxon>Asterales</taxon>
        <taxon>Asteraceae</taxon>
        <taxon>Asteroideae</taxon>
        <taxon>Heliantheae alliance</taxon>
        <taxon>Heliantheae</taxon>
        <taxon>Ambrosia</taxon>
    </lineage>
</organism>
<protein>
    <submittedName>
        <fullName evidence="2">Uncharacterized protein</fullName>
    </submittedName>
</protein>
<feature type="region of interest" description="Disordered" evidence="1">
    <location>
        <begin position="1"/>
        <end position="83"/>
    </location>
</feature>
<evidence type="ECO:0000313" key="2">
    <source>
        <dbReference type="EMBL" id="KAI7748633.1"/>
    </source>
</evidence>
<name>A0AAD5GQV3_AMBAR</name>
<dbReference type="Pfam" id="PF07797">
    <property type="entry name" value="DUF1639"/>
    <property type="match status" value="1"/>
</dbReference>
<accession>A0AAD5GQV3</accession>
<dbReference type="PANTHER" id="PTHR33130">
    <property type="entry name" value="PUTATIVE (DUF1639)-RELATED"/>
    <property type="match status" value="1"/>
</dbReference>
<proteinExistence type="predicted"/>
<evidence type="ECO:0000256" key="1">
    <source>
        <dbReference type="SAM" id="MobiDB-lite"/>
    </source>
</evidence>
<feature type="compositionally biased region" description="Low complexity" evidence="1">
    <location>
        <begin position="34"/>
        <end position="54"/>
    </location>
</feature>
<dbReference type="AlphaFoldDB" id="A0AAD5GQV3"/>
<reference evidence="2" key="1">
    <citation type="submission" date="2022-06" db="EMBL/GenBank/DDBJ databases">
        <title>Uncovering the hologenomic basis of an extraordinary plant invasion.</title>
        <authorList>
            <person name="Bieker V.C."/>
            <person name="Martin M.D."/>
            <person name="Gilbert T."/>
            <person name="Hodgins K."/>
            <person name="Battlay P."/>
            <person name="Petersen B."/>
            <person name="Wilson J."/>
        </authorList>
    </citation>
    <scope>NUCLEOTIDE SEQUENCE</scope>
    <source>
        <strain evidence="2">AA19_3_7</strain>
        <tissue evidence="2">Leaf</tissue>
    </source>
</reference>
<comment type="caution">
    <text evidence="2">The sequence shown here is derived from an EMBL/GenBank/DDBJ whole genome shotgun (WGS) entry which is preliminary data.</text>
</comment>
<gene>
    <name evidence="2" type="ORF">M8C21_012433</name>
</gene>
<feature type="region of interest" description="Disordered" evidence="1">
    <location>
        <begin position="141"/>
        <end position="178"/>
    </location>
</feature>
<dbReference type="InterPro" id="IPR012438">
    <property type="entry name" value="DUF1639"/>
</dbReference>
<dbReference type="Proteomes" id="UP001206925">
    <property type="component" value="Unassembled WGS sequence"/>
</dbReference>
<feature type="non-terminal residue" evidence="2">
    <location>
        <position position="308"/>
    </location>
</feature>
<dbReference type="PANTHER" id="PTHR33130:SF83">
    <property type="entry name" value="DUF1639 FAMILY PROTEIN"/>
    <property type="match status" value="1"/>
</dbReference>
<evidence type="ECO:0000313" key="3">
    <source>
        <dbReference type="Proteomes" id="UP001206925"/>
    </source>
</evidence>